<dbReference type="Pfam" id="PF00672">
    <property type="entry name" value="HAMP"/>
    <property type="match status" value="1"/>
</dbReference>
<comment type="caution">
    <text evidence="10">The sequence shown here is derived from an EMBL/GenBank/DDBJ whole genome shotgun (WGS) entry which is preliminary data.</text>
</comment>
<evidence type="ECO:0000259" key="8">
    <source>
        <dbReference type="PROSITE" id="PS50192"/>
    </source>
</evidence>
<dbReference type="Gene3D" id="1.10.287.950">
    <property type="entry name" value="Methyl-accepting chemotaxis protein"/>
    <property type="match status" value="1"/>
</dbReference>
<dbReference type="PROSITE" id="PS50192">
    <property type="entry name" value="T_SNARE"/>
    <property type="match status" value="1"/>
</dbReference>
<dbReference type="GO" id="GO:0005886">
    <property type="term" value="C:plasma membrane"/>
    <property type="evidence" value="ECO:0007669"/>
    <property type="project" value="UniProtKB-SubCell"/>
</dbReference>
<dbReference type="GO" id="GO:0006935">
    <property type="term" value="P:chemotaxis"/>
    <property type="evidence" value="ECO:0007669"/>
    <property type="project" value="InterPro"/>
</dbReference>
<accession>A0A7W9ZDM3</accession>
<feature type="domain" description="T-SNARE coiled-coil homology" evidence="8">
    <location>
        <begin position="457"/>
        <end position="519"/>
    </location>
</feature>
<proteinExistence type="inferred from homology"/>
<comment type="similarity">
    <text evidence="4">Belongs to the methyl-accepting chemotaxis (MCP) protein family.</text>
</comment>
<dbReference type="PANTHER" id="PTHR32089:SF112">
    <property type="entry name" value="LYSOZYME-LIKE PROTEIN-RELATED"/>
    <property type="match status" value="1"/>
</dbReference>
<comment type="subcellular location">
    <subcellularLocation>
        <location evidence="1">Cell inner membrane</location>
        <topology evidence="1">Multi-pass membrane protein</topology>
    </subcellularLocation>
</comment>
<dbReference type="AlphaFoldDB" id="A0A7W9ZDM3"/>
<keyword evidence="6" id="KW-1133">Transmembrane helix</keyword>
<evidence type="ECO:0000256" key="2">
    <source>
        <dbReference type="ARBA" id="ARBA00022519"/>
    </source>
</evidence>
<dbReference type="Proteomes" id="UP000544872">
    <property type="component" value="Unassembled WGS sequence"/>
</dbReference>
<feature type="domain" description="Methyl-accepting transducer" evidence="7">
    <location>
        <begin position="305"/>
        <end position="541"/>
    </location>
</feature>
<dbReference type="PROSITE" id="PS50111">
    <property type="entry name" value="CHEMOTAXIS_TRANSDUC_2"/>
    <property type="match status" value="1"/>
</dbReference>
<evidence type="ECO:0000256" key="5">
    <source>
        <dbReference type="PROSITE-ProRule" id="PRU00284"/>
    </source>
</evidence>
<evidence type="ECO:0000313" key="11">
    <source>
        <dbReference type="Proteomes" id="UP000544872"/>
    </source>
</evidence>
<feature type="transmembrane region" description="Helical" evidence="6">
    <location>
        <begin position="12"/>
        <end position="30"/>
    </location>
</feature>
<dbReference type="SMART" id="SM00283">
    <property type="entry name" value="MA"/>
    <property type="match status" value="1"/>
</dbReference>
<name>A0A7W9ZDM3_NOVIT</name>
<sequence length="561" mass="59294">MSFTNLRISAKILSVLALLGVIAFGIALFLTSRISQVDDDYGALIAGNGTGQVAVVRANRAVTLLGQLTYRVIAETSESEMKLVNDQFEPARDRFAAMMQDAIRTMPQRSAELKALQADYDRAYRAARDVAALALQNRNEEATNLSRNDFVPLMETLQKAMDLKVDEVIKESTGDAAALRSSVGALHWQSLIISAVAILMALTVGFLVASRFISRPLGGLTNIMDRLANDDFSVAVQGLERKDEVGVMARSVEVLKSKAMRALELEREQEVLKAKAEDDKRHLMHGLADAFETKVKGVVQSVSAAATQMQSNARSMTSVSDEANRQGVDASAAAGQATSNVQTVAAASEELSSSILEISRQVTQATSITGRAVEQAEKTGGVVQGLSGAVQKIGDVVGLISDIASQTNLLALNATIEAARAGDAGKGFAVVANEVKSLATQTARATSEITSQIGMVQAATQEAVGALGDISSTIVQMNEISTTIASAVEEQGAATQEIARNAEQAATGTEQVTNSVNVIARTSREANEIASQVLDASAELARQSAYLSQEVDTFIAEIRAG</sequence>
<evidence type="ECO:0000256" key="1">
    <source>
        <dbReference type="ARBA" id="ARBA00004429"/>
    </source>
</evidence>
<dbReference type="SMART" id="SM00304">
    <property type="entry name" value="HAMP"/>
    <property type="match status" value="1"/>
</dbReference>
<dbReference type="InterPro" id="IPR000727">
    <property type="entry name" value="T_SNARE_dom"/>
</dbReference>
<keyword evidence="6" id="KW-0472">Membrane</keyword>
<evidence type="ECO:0000313" key="10">
    <source>
        <dbReference type="EMBL" id="MBB6209425.1"/>
    </source>
</evidence>
<dbReference type="EMBL" id="JACIIX010000002">
    <property type="protein sequence ID" value="MBB6209425.1"/>
    <property type="molecule type" value="Genomic_DNA"/>
</dbReference>
<dbReference type="Pfam" id="PF00015">
    <property type="entry name" value="MCPsignal"/>
    <property type="match status" value="1"/>
</dbReference>
<evidence type="ECO:0000256" key="3">
    <source>
        <dbReference type="ARBA" id="ARBA00023224"/>
    </source>
</evidence>
<keyword evidence="3 5" id="KW-0807">Transducer</keyword>
<dbReference type="RefSeq" id="WP_184261695.1">
    <property type="nucleotide sequence ID" value="NZ_JACIIX010000002.1"/>
</dbReference>
<dbReference type="InterPro" id="IPR003660">
    <property type="entry name" value="HAMP_dom"/>
</dbReference>
<dbReference type="PANTHER" id="PTHR32089">
    <property type="entry name" value="METHYL-ACCEPTING CHEMOTAXIS PROTEIN MCPB"/>
    <property type="match status" value="1"/>
</dbReference>
<dbReference type="PROSITE" id="PS50885">
    <property type="entry name" value="HAMP"/>
    <property type="match status" value="1"/>
</dbReference>
<keyword evidence="2" id="KW-0997">Cell inner membrane</keyword>
<protein>
    <submittedName>
        <fullName evidence="10">Methyl-accepting chemotaxis protein</fullName>
    </submittedName>
</protein>
<feature type="transmembrane region" description="Helical" evidence="6">
    <location>
        <begin position="188"/>
        <end position="209"/>
    </location>
</feature>
<dbReference type="InterPro" id="IPR004090">
    <property type="entry name" value="Chemotax_Me-accpt_rcpt"/>
</dbReference>
<keyword evidence="2" id="KW-1003">Cell membrane</keyword>
<organism evidence="10 11">
    <name type="scientific">Novispirillum itersonii</name>
    <name type="common">Aquaspirillum itersonii</name>
    <dbReference type="NCBI Taxonomy" id="189"/>
    <lineage>
        <taxon>Bacteria</taxon>
        <taxon>Pseudomonadati</taxon>
        <taxon>Pseudomonadota</taxon>
        <taxon>Alphaproteobacteria</taxon>
        <taxon>Rhodospirillales</taxon>
        <taxon>Novispirillaceae</taxon>
        <taxon>Novispirillum</taxon>
    </lineage>
</organism>
<reference evidence="10 11" key="1">
    <citation type="submission" date="2020-08" db="EMBL/GenBank/DDBJ databases">
        <title>Genomic Encyclopedia of Type Strains, Phase IV (KMG-IV): sequencing the most valuable type-strain genomes for metagenomic binning, comparative biology and taxonomic classification.</title>
        <authorList>
            <person name="Goeker M."/>
        </authorList>
    </citation>
    <scope>NUCLEOTIDE SEQUENCE [LARGE SCALE GENOMIC DNA]</scope>
    <source>
        <strain evidence="10 11">DSM 11590</strain>
    </source>
</reference>
<dbReference type="PRINTS" id="PR00260">
    <property type="entry name" value="CHEMTRNSDUCR"/>
</dbReference>
<dbReference type="GO" id="GO:0004888">
    <property type="term" value="F:transmembrane signaling receptor activity"/>
    <property type="evidence" value="ECO:0007669"/>
    <property type="project" value="InterPro"/>
</dbReference>
<evidence type="ECO:0000259" key="9">
    <source>
        <dbReference type="PROSITE" id="PS50885"/>
    </source>
</evidence>
<gene>
    <name evidence="10" type="ORF">FHS48_000827</name>
</gene>
<keyword evidence="6" id="KW-0812">Transmembrane</keyword>
<evidence type="ECO:0000256" key="4">
    <source>
        <dbReference type="ARBA" id="ARBA00029447"/>
    </source>
</evidence>
<feature type="domain" description="HAMP" evidence="9">
    <location>
        <begin position="211"/>
        <end position="264"/>
    </location>
</feature>
<evidence type="ECO:0000256" key="6">
    <source>
        <dbReference type="SAM" id="Phobius"/>
    </source>
</evidence>
<dbReference type="Gene3D" id="6.10.340.10">
    <property type="match status" value="1"/>
</dbReference>
<evidence type="ECO:0000259" key="7">
    <source>
        <dbReference type="PROSITE" id="PS50111"/>
    </source>
</evidence>
<dbReference type="InterPro" id="IPR004089">
    <property type="entry name" value="MCPsignal_dom"/>
</dbReference>
<dbReference type="CDD" id="cd06225">
    <property type="entry name" value="HAMP"/>
    <property type="match status" value="1"/>
</dbReference>
<keyword evidence="11" id="KW-1185">Reference proteome</keyword>
<dbReference type="SUPFAM" id="SSF58104">
    <property type="entry name" value="Methyl-accepting chemotaxis protein (MCP) signaling domain"/>
    <property type="match status" value="1"/>
</dbReference>
<dbReference type="GO" id="GO:0007165">
    <property type="term" value="P:signal transduction"/>
    <property type="evidence" value="ECO:0007669"/>
    <property type="project" value="UniProtKB-KW"/>
</dbReference>